<feature type="transmembrane region" description="Helical" evidence="1">
    <location>
        <begin position="21"/>
        <end position="38"/>
    </location>
</feature>
<dbReference type="EMBL" id="GG738880">
    <property type="protein sequence ID" value="EFC42387.1"/>
    <property type="molecule type" value="Genomic_DNA"/>
</dbReference>
<dbReference type="Proteomes" id="UP000006671">
    <property type="component" value="Unassembled WGS sequence"/>
</dbReference>
<name>D2VLH7_NAEGR</name>
<evidence type="ECO:0000313" key="3">
    <source>
        <dbReference type="Proteomes" id="UP000006671"/>
    </source>
</evidence>
<protein>
    <submittedName>
        <fullName evidence="2">Predicted protein</fullName>
    </submittedName>
</protein>
<keyword evidence="1" id="KW-0812">Transmembrane</keyword>
<dbReference type="KEGG" id="ngr:NAEGRDRAFT_69783"/>
<dbReference type="OrthoDB" id="10388749at2759"/>
<dbReference type="AlphaFoldDB" id="D2VLH7"/>
<dbReference type="OMA" id="NCAKEVI"/>
<reference evidence="2 3" key="1">
    <citation type="journal article" date="2010" name="Cell">
        <title>The genome of Naegleria gruberi illuminates early eukaryotic versatility.</title>
        <authorList>
            <person name="Fritz-Laylin L.K."/>
            <person name="Prochnik S.E."/>
            <person name="Ginger M.L."/>
            <person name="Dacks J.B."/>
            <person name="Carpenter M.L."/>
            <person name="Field M.C."/>
            <person name="Kuo A."/>
            <person name="Paredez A."/>
            <person name="Chapman J."/>
            <person name="Pham J."/>
            <person name="Shu S."/>
            <person name="Neupane R."/>
            <person name="Cipriano M."/>
            <person name="Mancuso J."/>
            <person name="Tu H."/>
            <person name="Salamov A."/>
            <person name="Lindquist E."/>
            <person name="Shapiro H."/>
            <person name="Lucas S."/>
            <person name="Grigoriev I.V."/>
            <person name="Cande W.Z."/>
            <person name="Fulton C."/>
            <person name="Rokhsar D.S."/>
            <person name="Dawson S.C."/>
        </authorList>
    </citation>
    <scope>NUCLEOTIDE SEQUENCE [LARGE SCALE GENOMIC DNA]</scope>
    <source>
        <strain evidence="2 3">NEG-M</strain>
    </source>
</reference>
<keyword evidence="1" id="KW-0472">Membrane</keyword>
<organism evidence="3">
    <name type="scientific">Naegleria gruberi</name>
    <name type="common">Amoeba</name>
    <dbReference type="NCBI Taxonomy" id="5762"/>
    <lineage>
        <taxon>Eukaryota</taxon>
        <taxon>Discoba</taxon>
        <taxon>Heterolobosea</taxon>
        <taxon>Tetramitia</taxon>
        <taxon>Eutetramitia</taxon>
        <taxon>Vahlkampfiidae</taxon>
        <taxon>Naegleria</taxon>
    </lineage>
</organism>
<evidence type="ECO:0000313" key="2">
    <source>
        <dbReference type="EMBL" id="EFC42387.1"/>
    </source>
</evidence>
<dbReference type="GeneID" id="8851950"/>
<sequence length="566" mass="66252">MNNDNVGNTFQQNQTNFRRKFIVIFIVIQLFFYFYFQIQKSALHTSSSTSSPLNGQLGAGGSDHDSATLGGGGGGGGGGENIFDDVHSHQYKRDQEYNYNYNQNRIRLNIMLQEDSPYNFILAEIAALVYFDFVFHSSLVQERNYFNMLAWDTKFASFGDRFKKNEKIYFRFLFPKEENMILRVSSNSKKVGGKLDSEEYNRWDSRLSLSQQESFLKHFIQMTFGSKGFSLAYSEDYKLGHLEEENVHFKHLQKSYMQSIFNNDRYTRFLKSFRLSDKIQQESNHDKQREESIFINHRPKDKFSDYSTIHITDLLNMDYGTTMEVESIELIQQHFENLLETSTKKQKRLKYAMKSRALNYVLFYLNQQNLLPILNQTKFEIDEETSHLKGKHLGSIYLVLASSPDWIRSWFTYKVRSADTNALRHSSKKKVLLDKLMASIKQKGHSKHSQIHYVIRFWIQGHCDTYCRLNVIKTYHYFKELQSNFPNIFNFSVLFNVDESVQASLYISIEKEEQVSPIINHLNCKKSCVKEIVLHHEKAMKKLKKIEVSASSSSPTIPKINTISQR</sequence>
<evidence type="ECO:0000256" key="1">
    <source>
        <dbReference type="SAM" id="Phobius"/>
    </source>
</evidence>
<dbReference type="InParanoid" id="D2VLH7"/>
<accession>D2VLH7</accession>
<keyword evidence="1" id="KW-1133">Transmembrane helix</keyword>
<keyword evidence="3" id="KW-1185">Reference proteome</keyword>
<dbReference type="VEuPathDB" id="AmoebaDB:NAEGRDRAFT_69783"/>
<dbReference type="RefSeq" id="XP_002675131.1">
    <property type="nucleotide sequence ID" value="XM_002675085.1"/>
</dbReference>
<gene>
    <name evidence="2" type="ORF">NAEGRDRAFT_69783</name>
</gene>
<proteinExistence type="predicted"/>